<organism evidence="3 4">
    <name type="scientific">Triparma strigata</name>
    <dbReference type="NCBI Taxonomy" id="1606541"/>
    <lineage>
        <taxon>Eukaryota</taxon>
        <taxon>Sar</taxon>
        <taxon>Stramenopiles</taxon>
        <taxon>Ochrophyta</taxon>
        <taxon>Bolidophyceae</taxon>
        <taxon>Parmales</taxon>
        <taxon>Triparmaceae</taxon>
        <taxon>Triparma</taxon>
    </lineage>
</organism>
<reference evidence="4" key="1">
    <citation type="journal article" date="2023" name="Commun. Biol.">
        <title>Genome analysis of Parmales, the sister group of diatoms, reveals the evolutionary specialization of diatoms from phago-mixotrophs to photoautotrophs.</title>
        <authorList>
            <person name="Ban H."/>
            <person name="Sato S."/>
            <person name="Yoshikawa S."/>
            <person name="Yamada K."/>
            <person name="Nakamura Y."/>
            <person name="Ichinomiya M."/>
            <person name="Sato N."/>
            <person name="Blanc-Mathieu R."/>
            <person name="Endo H."/>
            <person name="Kuwata A."/>
            <person name="Ogata H."/>
        </authorList>
    </citation>
    <scope>NUCLEOTIDE SEQUENCE [LARGE SCALE GENOMIC DNA]</scope>
    <source>
        <strain evidence="4">NIES 3701</strain>
    </source>
</reference>
<evidence type="ECO:0000259" key="2">
    <source>
        <dbReference type="PROSITE" id="PS50011"/>
    </source>
</evidence>
<evidence type="ECO:0000256" key="1">
    <source>
        <dbReference type="SAM" id="MobiDB-lite"/>
    </source>
</evidence>
<protein>
    <recommendedName>
        <fullName evidence="2">Protein kinase domain-containing protein</fullName>
    </recommendedName>
</protein>
<dbReference type="AlphaFoldDB" id="A0A9W7BQ59"/>
<dbReference type="PANTHER" id="PTHR12984:SF3">
    <property type="entry name" value="N-TERMINAL KINASE-LIKE PROTEIN"/>
    <property type="match status" value="1"/>
</dbReference>
<dbReference type="SUPFAM" id="SSF56112">
    <property type="entry name" value="Protein kinase-like (PK-like)"/>
    <property type="match status" value="1"/>
</dbReference>
<dbReference type="OrthoDB" id="447103at2759"/>
<dbReference type="SUPFAM" id="SSF48371">
    <property type="entry name" value="ARM repeat"/>
    <property type="match status" value="1"/>
</dbReference>
<dbReference type="InterPro" id="IPR016024">
    <property type="entry name" value="ARM-type_fold"/>
</dbReference>
<dbReference type="Proteomes" id="UP001165085">
    <property type="component" value="Unassembled WGS sequence"/>
</dbReference>
<dbReference type="InterPro" id="IPR000719">
    <property type="entry name" value="Prot_kinase_dom"/>
</dbReference>
<feature type="domain" description="Protein kinase" evidence="2">
    <location>
        <begin position="1"/>
        <end position="397"/>
    </location>
</feature>
<dbReference type="PANTHER" id="PTHR12984">
    <property type="entry name" value="SCY1-RELATED S/T PROTEIN KINASE-LIKE"/>
    <property type="match status" value="1"/>
</dbReference>
<feature type="compositionally biased region" description="Polar residues" evidence="1">
    <location>
        <begin position="616"/>
        <end position="625"/>
    </location>
</feature>
<dbReference type="Gene3D" id="1.10.510.10">
    <property type="entry name" value="Transferase(Phosphotransferase) domain 1"/>
    <property type="match status" value="1"/>
</dbReference>
<comment type="caution">
    <text evidence="3">The sequence shown here is derived from an EMBL/GenBank/DDBJ whole genome shotgun (WGS) entry which is preliminary data.</text>
</comment>
<dbReference type="EMBL" id="BRXY01000443">
    <property type="protein sequence ID" value="GMH95426.1"/>
    <property type="molecule type" value="Genomic_DNA"/>
</dbReference>
<dbReference type="InterPro" id="IPR051177">
    <property type="entry name" value="CIK-Related_Protein"/>
</dbReference>
<accession>A0A9W7BQ59</accession>
<feature type="compositionally biased region" description="Low complexity" evidence="1">
    <location>
        <begin position="571"/>
        <end position="587"/>
    </location>
</feature>
<keyword evidence="4" id="KW-1185">Reference proteome</keyword>
<dbReference type="GO" id="GO:0005524">
    <property type="term" value="F:ATP binding"/>
    <property type="evidence" value="ECO:0007669"/>
    <property type="project" value="InterPro"/>
</dbReference>
<dbReference type="Gene3D" id="3.30.200.20">
    <property type="entry name" value="Phosphorylase Kinase, domain 1"/>
    <property type="match status" value="1"/>
</dbReference>
<gene>
    <name evidence="3" type="ORF">TrST_g2568</name>
</gene>
<dbReference type="InterPro" id="IPR011009">
    <property type="entry name" value="Kinase-like_dom_sf"/>
</dbReference>
<proteinExistence type="predicted"/>
<sequence length="703" mass="76292">MFGWLTGSAGSCGGLPYALDKADKAENSASSDLGERPSWIPFRAFPGHSTASSSSDLPSVGAANGGSMSKDVTVFKCTKQNLPQPQLSTALNHFSNAPKLLHPNLLKVLAFTDTKKESPNEGELIIVTERVVPLEEYMKTLPANGSSQQVLFGVYCLLNALNFITKSCNLCHGNVTLSSVYVTPLGEFKLFDYYVTTPIDPNHGPNGTFRSNESLVDSSYRSPERVNSNLQALIRQGPQGIDAFSLSVLVQKLYADPKSGTGRNVPRELATVLKKMQDLNKRATFAYVLKCPLFQKGLVKIMESISLLPTLPHPEKCEFYSRCQPMIIDGTIPENISKYRLLPIMLTDVNQSLSKTPLTEEARRLLINVLEPMFQSSSLLTAVEFGKTVSPLLHPLFTVNDRAVRGTLLKWLSPLLPQIDQKTLNKIFDPICSGFTDSSSPLRELTLKSTSGIVEGLTASNLEKLARYLVRLQADQEASIRTNTVIFIGKIAGKMTKNAREKLILPSFVRGMGDPFVFCRVSSLKAVRACGGMFGVGEVAGRVLPVLCPLLGDGSSEVRGEAFNVRASAPAPAVPPISWDASPPAASGSGGWSDDEEPDLFGSSDLVQPSQPPQPSKLNSPTKPSIKSLRLNPGSSLSKTSAEPDFFNDFTPKPVKTVSNRTTGGLKIPKKKVGTLKVKKDKIEVKKLDDDPFKGLDGGWDDF</sequence>
<dbReference type="PROSITE" id="PS50011">
    <property type="entry name" value="PROTEIN_KINASE_DOM"/>
    <property type="match status" value="1"/>
</dbReference>
<evidence type="ECO:0000313" key="4">
    <source>
        <dbReference type="Proteomes" id="UP001165085"/>
    </source>
</evidence>
<name>A0A9W7BQ59_9STRA</name>
<dbReference type="GO" id="GO:0004672">
    <property type="term" value="F:protein kinase activity"/>
    <property type="evidence" value="ECO:0007669"/>
    <property type="project" value="InterPro"/>
</dbReference>
<evidence type="ECO:0000313" key="3">
    <source>
        <dbReference type="EMBL" id="GMH95426.1"/>
    </source>
</evidence>
<dbReference type="Gene3D" id="1.25.10.10">
    <property type="entry name" value="Leucine-rich Repeat Variant"/>
    <property type="match status" value="1"/>
</dbReference>
<dbReference type="InterPro" id="IPR011989">
    <property type="entry name" value="ARM-like"/>
</dbReference>
<feature type="region of interest" description="Disordered" evidence="1">
    <location>
        <begin position="571"/>
        <end position="653"/>
    </location>
</feature>